<comment type="caution">
    <text evidence="2">The sequence shown here is derived from an EMBL/GenBank/DDBJ whole genome shotgun (WGS) entry which is preliminary data.</text>
</comment>
<dbReference type="EMBL" id="VAFM01000002">
    <property type="protein sequence ID" value="TKW60645.1"/>
    <property type="molecule type" value="Genomic_DNA"/>
</dbReference>
<proteinExistence type="predicted"/>
<reference evidence="2 3" key="1">
    <citation type="journal article" date="2017" name="Nat. Commun.">
        <title>In situ click chemistry generation of cyclooxygenase-2 inhibitors.</title>
        <authorList>
            <person name="Bhardwaj A."/>
            <person name="Kaur J."/>
            <person name="Wuest M."/>
            <person name="Wuest F."/>
        </authorList>
    </citation>
    <scope>NUCLEOTIDE SEQUENCE [LARGE SCALE GENOMIC DNA]</scope>
    <source>
        <strain evidence="2">S2_018_000_R2_106</strain>
    </source>
</reference>
<name>A0A6N4QZ96_BLAVI</name>
<evidence type="ECO:0000313" key="2">
    <source>
        <dbReference type="EMBL" id="TKW60645.1"/>
    </source>
</evidence>
<evidence type="ECO:0000256" key="1">
    <source>
        <dbReference type="SAM" id="Phobius"/>
    </source>
</evidence>
<organism evidence="2 3">
    <name type="scientific">Blastochloris viridis</name>
    <name type="common">Rhodopseudomonas viridis</name>
    <dbReference type="NCBI Taxonomy" id="1079"/>
    <lineage>
        <taxon>Bacteria</taxon>
        <taxon>Pseudomonadati</taxon>
        <taxon>Pseudomonadota</taxon>
        <taxon>Alphaproteobacteria</taxon>
        <taxon>Hyphomicrobiales</taxon>
        <taxon>Blastochloridaceae</taxon>
        <taxon>Blastochloris</taxon>
    </lineage>
</organism>
<gene>
    <name evidence="2" type="ORF">DI628_07030</name>
</gene>
<feature type="transmembrane region" description="Helical" evidence="1">
    <location>
        <begin position="49"/>
        <end position="70"/>
    </location>
</feature>
<feature type="transmembrane region" description="Helical" evidence="1">
    <location>
        <begin position="24"/>
        <end position="43"/>
    </location>
</feature>
<feature type="transmembrane region" description="Helical" evidence="1">
    <location>
        <begin position="91"/>
        <end position="115"/>
    </location>
</feature>
<accession>A0A6N4QZ96</accession>
<keyword evidence="1" id="KW-0472">Membrane</keyword>
<evidence type="ECO:0000313" key="3">
    <source>
        <dbReference type="Proteomes" id="UP000320948"/>
    </source>
</evidence>
<dbReference type="Proteomes" id="UP000320948">
    <property type="component" value="Unassembled WGS sequence"/>
</dbReference>
<keyword evidence="1" id="KW-0812">Transmembrane</keyword>
<feature type="transmembrane region" description="Helical" evidence="1">
    <location>
        <begin position="121"/>
        <end position="141"/>
    </location>
</feature>
<protein>
    <submittedName>
        <fullName evidence="2">Uncharacterized protein</fullName>
    </submittedName>
</protein>
<dbReference type="AlphaFoldDB" id="A0A6N4QZ96"/>
<sequence>MLKTGFSHLAVSYFSPLLKLSARTLRFGMVALLIVTGLLLGIFDFDDSLAAAFILIAIGVLLAISGWKSLCDFSSEPHDEAKEKNTLFHEIFLILALGCFFGGFIAFGSGILGFLNGISRSIILIPIGFVIMAAGTAFGILSHNCAPD</sequence>
<keyword evidence="1" id="KW-1133">Transmembrane helix</keyword>